<feature type="binding site" evidence="4">
    <location>
        <begin position="1111"/>
        <end position="1118"/>
    </location>
    <ligand>
        <name>ATP</name>
        <dbReference type="ChEBI" id="CHEBI:30616"/>
    </ligand>
</feature>
<keyword evidence="1" id="KW-0677">Repeat</keyword>
<dbReference type="EMBL" id="JABAGO010000051">
    <property type="protein sequence ID" value="NMF00670.1"/>
    <property type="molecule type" value="Genomic_DNA"/>
</dbReference>
<accession>A0A848D1P8</accession>
<proteinExistence type="predicted"/>
<dbReference type="SUPFAM" id="SSF52540">
    <property type="entry name" value="P-loop containing nucleoside triphosphate hydrolases"/>
    <property type="match status" value="3"/>
</dbReference>
<dbReference type="CDD" id="cd01127">
    <property type="entry name" value="TrwB_TraG_TraD_VirD4"/>
    <property type="match status" value="1"/>
</dbReference>
<keyword evidence="5" id="KW-0812">Transmembrane</keyword>
<feature type="domain" description="FtsK" evidence="6">
    <location>
        <begin position="813"/>
        <end position="995"/>
    </location>
</feature>
<feature type="domain" description="FtsK" evidence="6">
    <location>
        <begin position="468"/>
        <end position="666"/>
    </location>
</feature>
<feature type="transmembrane region" description="Helical" evidence="5">
    <location>
        <begin position="65"/>
        <end position="91"/>
    </location>
</feature>
<feature type="binding site" evidence="4">
    <location>
        <begin position="492"/>
        <end position="499"/>
    </location>
    <ligand>
        <name>ATP</name>
        <dbReference type="ChEBI" id="CHEBI:30616"/>
    </ligand>
</feature>
<feature type="domain" description="FtsK" evidence="6">
    <location>
        <begin position="1091"/>
        <end position="1280"/>
    </location>
</feature>
<keyword evidence="2 4" id="KW-0547">Nucleotide-binding</keyword>
<gene>
    <name evidence="7" type="primary">essC</name>
    <name evidence="7" type="ORF">HF838_20810</name>
</gene>
<organism evidence="7 8">
    <name type="scientific">Aneurinibacillus aneurinilyticus</name>
    <name type="common">Bacillus aneurinolyticus</name>
    <dbReference type="NCBI Taxonomy" id="1391"/>
    <lineage>
        <taxon>Bacteria</taxon>
        <taxon>Bacillati</taxon>
        <taxon>Bacillota</taxon>
        <taxon>Bacilli</taxon>
        <taxon>Bacillales</taxon>
        <taxon>Paenibacillaceae</taxon>
        <taxon>Aneurinibacillus group</taxon>
        <taxon>Aneurinibacillus</taxon>
    </lineage>
</organism>
<evidence type="ECO:0000259" key="6">
    <source>
        <dbReference type="PROSITE" id="PS50901"/>
    </source>
</evidence>
<dbReference type="GO" id="GO:0016020">
    <property type="term" value="C:membrane"/>
    <property type="evidence" value="ECO:0007669"/>
    <property type="project" value="UniProtKB-SubCell"/>
</dbReference>
<keyword evidence="5" id="KW-1133">Transmembrane helix</keyword>
<dbReference type="NCBIfam" id="TIGR03928">
    <property type="entry name" value="T7_EssCb_Firm"/>
    <property type="match status" value="1"/>
</dbReference>
<dbReference type="InterPro" id="IPR023839">
    <property type="entry name" value="Firmicutes_EssC_C"/>
</dbReference>
<evidence type="ECO:0000313" key="7">
    <source>
        <dbReference type="EMBL" id="NMF00670.1"/>
    </source>
</evidence>
<dbReference type="InterPro" id="IPR027417">
    <property type="entry name" value="P-loop_NTPase"/>
</dbReference>
<dbReference type="RefSeq" id="WP_168976287.1">
    <property type="nucleotide sequence ID" value="NZ_JABAGO010000051.1"/>
</dbReference>
<protein>
    <submittedName>
        <fullName evidence="7">Type VII secretion protein EssC</fullName>
    </submittedName>
</protein>
<dbReference type="PROSITE" id="PS50901">
    <property type="entry name" value="FTSK"/>
    <property type="match status" value="3"/>
</dbReference>
<evidence type="ECO:0000313" key="8">
    <source>
        <dbReference type="Proteomes" id="UP000561326"/>
    </source>
</evidence>
<dbReference type="GO" id="GO:0003677">
    <property type="term" value="F:DNA binding"/>
    <property type="evidence" value="ECO:0007669"/>
    <property type="project" value="InterPro"/>
</dbReference>
<evidence type="ECO:0000256" key="3">
    <source>
        <dbReference type="ARBA" id="ARBA00022840"/>
    </source>
</evidence>
<dbReference type="SMART" id="SM00382">
    <property type="entry name" value="AAA"/>
    <property type="match status" value="3"/>
</dbReference>
<keyword evidence="5" id="KW-0472">Membrane</keyword>
<dbReference type="Proteomes" id="UP000561326">
    <property type="component" value="Unassembled WGS sequence"/>
</dbReference>
<dbReference type="InterPro" id="IPR003593">
    <property type="entry name" value="AAA+_ATPase"/>
</dbReference>
<keyword evidence="3 4" id="KW-0067">ATP-binding</keyword>
<name>A0A848D1P8_ANEAE</name>
<dbReference type="Pfam" id="PF01580">
    <property type="entry name" value="FtsK_SpoIIIE"/>
    <property type="match status" value="3"/>
</dbReference>
<evidence type="ECO:0000256" key="1">
    <source>
        <dbReference type="ARBA" id="ARBA00022737"/>
    </source>
</evidence>
<sequence>MRKSPYFTRSPRVKLALPTGKIIVHRPKAEPMEPKFSFETMIIPIFLTVATVGIMYYLSKTLYNSAMYAIFIMAMSIPMLGSYIATIVLFFRRKKKHRAEVAQIHEEYLQQLEVHRREIESIREQQTKFLREKDPNPEDCMRRIHDRHSSLWERAVYSEDFLHARIGLGTRPFKITVQLPMQDGYDIHPLIAEAQKLGTDYSEVTNVPVSIPLREKRVVGLVGERADVVELARVLALQLATHHSPEEVKIVCAYPEQESVDWNWMRWLPHMWDQDREFRYIAEGKRMAHDLFERMYSTLNFRKLRKSAEDKKEYHVPEFVFFLPQLSMFEDDALLPLLLKQGDTVGACTFLMSSKKETLPMECQLIIEVKDGVARLYETFSSDDKANSFTGREQVALDRFSLQEARGMARSIAPLRVKQSTAGVIPKVLTFLDMYQVNRVEELDVAARWEQNRYPLTLPVRIGVREGGKAVELNIHDKIEQNGHGPHGLMAGTTGSGKSEVIQSIILSLAATYHPHEMAFMLIDYKGGGMSNTFEGLPHVIATITNLEDPNLINRAKVSLRAELERRQKIFNMAGNIQHIDEYFRSDWRFREPLPHLLIVIDEFAQLKKDQPEFMDELISIAAIGRTLGVHLLLATQKPAGVVDEKIWSNSRFRICLRVQDDGDSREMIQIPNASTINVPGRAYFQVGNNEVLEYFQSAWSGASYQPEEETQAEQIEIAEIMLDGSTRRQKVIKTEGDSRRKQIQVIIDYMKEEAQKRSIKPLPGPWLEPLPERLPLSRMVDVQSWSRKGWEVEKDWLQPKIGIIDDVENQAQYPLRIDLNEGHFIAYGMPGSGKTTLIQSTMLSLFFGHAPADLYVYIIDFSRQMKEWARFPHVGGVVHEEETEKMRRLFRFLLKELVLRKEQFSNEGVSSLRSYRKITQQRVPALLLVIDGYQRFRTQFVEENEQLEVLLREGASYGIVVLVTANQTSDMYDRYRNNFVSAVSFELADQTDYYFAVGRPSFAVSSLPEGRGFVKGHNPPHAFQCMLPHDGADEWEKTAFFRHLADRMGMEWQGEPAKKIAMLPKEINWEQLLDRFPTKDSGALPYGIDTEDLSLQSIRLEDADHVLVTGRVESGKTSLLQTLILSINRQYNPEEIDVFLIELEAKRTGIMNFSHLPHVKGHATDLSGAKQVLEQAVSIIEEAQASTYGNDWTDSVEENSYRPLVIIIDDAENFMQQTNMDFESKSYLEKLTKEARKKNIHFLMAGSLASMNSYMHEPWMMNIKKKFVGFLLGSTLSTDLYFFNMRLPHAETDKELPTGDGFVIKGKHMKVKIAKPYKKAKL</sequence>
<dbReference type="InterPro" id="IPR002543">
    <property type="entry name" value="FtsK_dom"/>
</dbReference>
<evidence type="ECO:0000256" key="4">
    <source>
        <dbReference type="PROSITE-ProRule" id="PRU00289"/>
    </source>
</evidence>
<dbReference type="PANTHER" id="PTHR22683:SF1">
    <property type="entry name" value="TYPE VII SECRETION SYSTEM PROTEIN ESSC"/>
    <property type="match status" value="1"/>
</dbReference>
<dbReference type="GO" id="GO:0005524">
    <property type="term" value="F:ATP binding"/>
    <property type="evidence" value="ECO:0007669"/>
    <property type="project" value="UniProtKB-UniRule"/>
</dbReference>
<feature type="binding site" evidence="4">
    <location>
        <begin position="829"/>
        <end position="836"/>
    </location>
    <ligand>
        <name>ATP</name>
        <dbReference type="ChEBI" id="CHEBI:30616"/>
    </ligand>
</feature>
<comment type="caution">
    <text evidence="7">The sequence shown here is derived from an EMBL/GenBank/DDBJ whole genome shotgun (WGS) entry which is preliminary data.</text>
</comment>
<evidence type="ECO:0000256" key="5">
    <source>
        <dbReference type="SAM" id="Phobius"/>
    </source>
</evidence>
<dbReference type="PANTHER" id="PTHR22683">
    <property type="entry name" value="SPORULATION PROTEIN RELATED"/>
    <property type="match status" value="1"/>
</dbReference>
<evidence type="ECO:0000256" key="2">
    <source>
        <dbReference type="ARBA" id="ARBA00022741"/>
    </source>
</evidence>
<reference evidence="7 8" key="1">
    <citation type="submission" date="2020-04" db="EMBL/GenBank/DDBJ databases">
        <authorList>
            <person name="Hitch T.C.A."/>
            <person name="Wylensek D."/>
            <person name="Clavel T."/>
        </authorList>
    </citation>
    <scope>NUCLEOTIDE SEQUENCE [LARGE SCALE GENOMIC DNA]</scope>
    <source>
        <strain evidence="7 8">WB01_D5_05</strain>
    </source>
</reference>
<dbReference type="InterPro" id="IPR050206">
    <property type="entry name" value="FtsK/SpoIIIE/SftA"/>
</dbReference>
<dbReference type="Gene3D" id="3.40.50.300">
    <property type="entry name" value="P-loop containing nucleotide triphosphate hydrolases"/>
    <property type="match status" value="4"/>
</dbReference>
<feature type="transmembrane region" description="Helical" evidence="5">
    <location>
        <begin position="36"/>
        <end position="59"/>
    </location>
</feature>